<dbReference type="SUPFAM" id="SSF109755">
    <property type="entry name" value="PhoU-like"/>
    <property type="match status" value="1"/>
</dbReference>
<evidence type="ECO:0000313" key="2">
    <source>
        <dbReference type="Proteomes" id="UP000076969"/>
    </source>
</evidence>
<dbReference type="EMBL" id="CP015520">
    <property type="protein sequence ID" value="ANF21965.1"/>
    <property type="molecule type" value="Genomic_DNA"/>
</dbReference>
<evidence type="ECO:0008006" key="3">
    <source>
        <dbReference type="Google" id="ProtNLM"/>
    </source>
</evidence>
<keyword evidence="2" id="KW-1185">Reference proteome</keyword>
<dbReference type="KEGG" id="tpie:A7C91_01230"/>
<dbReference type="AlphaFoldDB" id="A0A172WEZ8"/>
<accession>A0A172WEZ8</accession>
<reference evidence="2" key="1">
    <citation type="journal article" date="2016" name="Syst. Appl. Microbiol.">
        <title>Thermococcus piezophilus sp. nov., a novel hyperthermophilic and piezophilic archaeon with a broad pressure range for growth, isolated from a deepest hydrothermal vent at the Mid-Cayman Rise.</title>
        <authorList>
            <person name="Dalmasso C."/>
            <person name="Oger P."/>
            <person name="Selva G."/>
            <person name="Courtine D."/>
            <person name="L'Haridon S."/>
            <person name="Garlaschelli A."/>
            <person name="Roussel E."/>
            <person name="Miyazaki J."/>
            <person name="Reveillaud J."/>
            <person name="Jebbar M."/>
            <person name="Takai K."/>
            <person name="Maignien L."/>
            <person name="Alain K."/>
        </authorList>
    </citation>
    <scope>NUCLEOTIDE SEQUENCE [LARGE SCALE GENOMIC DNA]</scope>
    <source>
        <strain evidence="2">CDGS</strain>
    </source>
</reference>
<dbReference type="Proteomes" id="UP000076969">
    <property type="component" value="Chromosome"/>
</dbReference>
<protein>
    <recommendedName>
        <fullName evidence="3">DUF1641 domain-containing protein</fullName>
    </recommendedName>
</protein>
<sequence>MELAGPLLRNQRELPRAVEREPERVLEILIEAYGGDKDLDKIPAIMERVGDMIEDILQPLKELLNELYSPERIQAMGRSVAEFYKNLTEAGMDKDAALELTREYMDAINPGKKLMEILANFGKGGFGNITIHGGPQNSEEGGKKGE</sequence>
<evidence type="ECO:0000313" key="1">
    <source>
        <dbReference type="EMBL" id="ANF21965.1"/>
    </source>
</evidence>
<name>A0A172WEZ8_9EURY</name>
<gene>
    <name evidence="1" type="ORF">A7C91_01230</name>
</gene>
<proteinExistence type="predicted"/>
<organism evidence="1 2">
    <name type="scientific">Thermococcus piezophilus</name>
    <dbReference type="NCBI Taxonomy" id="1712654"/>
    <lineage>
        <taxon>Archaea</taxon>
        <taxon>Methanobacteriati</taxon>
        <taxon>Methanobacteriota</taxon>
        <taxon>Thermococci</taxon>
        <taxon>Thermococcales</taxon>
        <taxon>Thermococcaceae</taxon>
        <taxon>Thermococcus</taxon>
    </lineage>
</organism>